<name>A0A371Z377_9PROT</name>
<accession>A0A371Z377</accession>
<dbReference type="EMBL" id="QUWV01000028">
    <property type="protein sequence ID" value="RFD20928.1"/>
    <property type="molecule type" value="Genomic_DNA"/>
</dbReference>
<keyword evidence="2" id="KW-1185">Reference proteome</keyword>
<evidence type="ECO:0000313" key="2">
    <source>
        <dbReference type="Proteomes" id="UP000262371"/>
    </source>
</evidence>
<dbReference type="RefSeq" id="WP_116702097.1">
    <property type="nucleotide sequence ID" value="NZ_QUWV01000028.1"/>
</dbReference>
<dbReference type="OrthoDB" id="7277583at2"/>
<comment type="caution">
    <text evidence="1">The sequence shown here is derived from an EMBL/GenBank/DDBJ whole genome shotgun (WGS) entry which is preliminary data.</text>
</comment>
<gene>
    <name evidence="1" type="ORF">DY926_03485</name>
</gene>
<dbReference type="Proteomes" id="UP000262371">
    <property type="component" value="Unassembled WGS sequence"/>
</dbReference>
<proteinExistence type="predicted"/>
<evidence type="ECO:0000313" key="1">
    <source>
        <dbReference type="EMBL" id="RFD20928.1"/>
    </source>
</evidence>
<organism evidence="1 2">
    <name type="scientific">Komagataeibacter melaceti</name>
    <dbReference type="NCBI Taxonomy" id="2766577"/>
    <lineage>
        <taxon>Bacteria</taxon>
        <taxon>Pseudomonadati</taxon>
        <taxon>Pseudomonadota</taxon>
        <taxon>Alphaproteobacteria</taxon>
        <taxon>Acetobacterales</taxon>
        <taxon>Acetobacteraceae</taxon>
        <taxon>Komagataeibacter</taxon>
    </lineage>
</organism>
<protein>
    <submittedName>
        <fullName evidence="1">Uncharacterized protein</fullName>
    </submittedName>
</protein>
<reference evidence="1 2" key="1">
    <citation type="submission" date="2018-08" db="EMBL/GenBank/DDBJ databases">
        <title>Komagataeibacter sp. AV 382.</title>
        <authorList>
            <person name="Skraban J."/>
            <person name="Trcek J."/>
        </authorList>
    </citation>
    <scope>NUCLEOTIDE SEQUENCE [LARGE SCALE GENOMIC DNA]</scope>
    <source>
        <strain evidence="1 2">AV 382</strain>
    </source>
</reference>
<sequence>MERMKLALRGWLQVLRGQIVREMGYAIGNDRLQHRGVLIEKRGHGLMYRAHRMGMTAAPAQPDPYSLPPRS</sequence>
<dbReference type="AlphaFoldDB" id="A0A371Z377"/>